<evidence type="ECO:0000313" key="3">
    <source>
        <dbReference type="Proteomes" id="UP001601303"/>
    </source>
</evidence>
<reference evidence="2 3" key="1">
    <citation type="submission" date="2024-10" db="EMBL/GenBank/DDBJ databases">
        <title>The Natural Products Discovery Center: Release of the First 8490 Sequenced Strains for Exploring Actinobacteria Biosynthetic Diversity.</title>
        <authorList>
            <person name="Kalkreuter E."/>
            <person name="Kautsar S.A."/>
            <person name="Yang D."/>
            <person name="Bader C.D."/>
            <person name="Teijaro C.N."/>
            <person name="Fluegel L."/>
            <person name="Davis C.M."/>
            <person name="Simpson J.R."/>
            <person name="Lauterbach L."/>
            <person name="Steele A.D."/>
            <person name="Gui C."/>
            <person name="Meng S."/>
            <person name="Li G."/>
            <person name="Viehrig K."/>
            <person name="Ye F."/>
            <person name="Su P."/>
            <person name="Kiefer A.F."/>
            <person name="Nichols A."/>
            <person name="Cepeda A.J."/>
            <person name="Yan W."/>
            <person name="Fan B."/>
            <person name="Jiang Y."/>
            <person name="Adhikari A."/>
            <person name="Zheng C.-J."/>
            <person name="Schuster L."/>
            <person name="Cowan T.M."/>
            <person name="Smanski M.J."/>
            <person name="Chevrette M.G."/>
            <person name="De Carvalho L.P.S."/>
            <person name="Shen B."/>
        </authorList>
    </citation>
    <scope>NUCLEOTIDE SEQUENCE [LARGE SCALE GENOMIC DNA]</scope>
    <source>
        <strain evidence="2 3">NPDC006488</strain>
    </source>
</reference>
<protein>
    <submittedName>
        <fullName evidence="2">Uncharacterized protein</fullName>
    </submittedName>
</protein>
<dbReference type="EMBL" id="JBIAHM010000001">
    <property type="protein sequence ID" value="MFE9597705.1"/>
    <property type="molecule type" value="Genomic_DNA"/>
</dbReference>
<feature type="region of interest" description="Disordered" evidence="1">
    <location>
        <begin position="31"/>
        <end position="54"/>
    </location>
</feature>
<evidence type="ECO:0000256" key="1">
    <source>
        <dbReference type="SAM" id="MobiDB-lite"/>
    </source>
</evidence>
<dbReference type="RefSeq" id="WP_388102482.1">
    <property type="nucleotide sequence ID" value="NZ_JBIAHM010000001.1"/>
</dbReference>
<name>A0ABW6LUY2_9ACTN</name>
<keyword evidence="3" id="KW-1185">Reference proteome</keyword>
<comment type="caution">
    <text evidence="2">The sequence shown here is derived from an EMBL/GenBank/DDBJ whole genome shotgun (WGS) entry which is preliminary data.</text>
</comment>
<dbReference type="Proteomes" id="UP001601303">
    <property type="component" value="Unassembled WGS sequence"/>
</dbReference>
<accession>A0ABW6LUY2</accession>
<proteinExistence type="predicted"/>
<organism evidence="2 3">
    <name type="scientific">Streptomyces hokutonensis</name>
    <dbReference type="NCBI Taxonomy" id="1306990"/>
    <lineage>
        <taxon>Bacteria</taxon>
        <taxon>Bacillati</taxon>
        <taxon>Actinomycetota</taxon>
        <taxon>Actinomycetes</taxon>
        <taxon>Kitasatosporales</taxon>
        <taxon>Streptomycetaceae</taxon>
        <taxon>Streptomyces</taxon>
    </lineage>
</organism>
<gene>
    <name evidence="2" type="ORF">ACFYNQ_03905</name>
</gene>
<evidence type="ECO:0000313" key="2">
    <source>
        <dbReference type="EMBL" id="MFE9597705.1"/>
    </source>
</evidence>
<sequence length="54" mass="5614">MSASSASENQDRPQRYVFAGVSMRELLAAGEAAKAISTPPRAPDAPPAESRKAA</sequence>